<feature type="region of interest" description="Disordered" evidence="2">
    <location>
        <begin position="152"/>
        <end position="215"/>
    </location>
</feature>
<feature type="compositionally biased region" description="Basic and acidic residues" evidence="2">
    <location>
        <begin position="424"/>
        <end position="434"/>
    </location>
</feature>
<feature type="coiled-coil region" evidence="1">
    <location>
        <begin position="67"/>
        <end position="94"/>
    </location>
</feature>
<feature type="compositionally biased region" description="Acidic residues" evidence="2">
    <location>
        <begin position="173"/>
        <end position="198"/>
    </location>
</feature>
<keyword evidence="3" id="KW-1133">Transmembrane helix</keyword>
<feature type="compositionally biased region" description="Basic and acidic residues" evidence="2">
    <location>
        <begin position="306"/>
        <end position="316"/>
    </location>
</feature>
<reference evidence="6" key="1">
    <citation type="submission" date="2025-08" db="UniProtKB">
        <authorList>
            <consortium name="RefSeq"/>
        </authorList>
    </citation>
    <scope>IDENTIFICATION</scope>
</reference>
<feature type="compositionally biased region" description="Basic and acidic residues" evidence="2">
    <location>
        <begin position="152"/>
        <end position="172"/>
    </location>
</feature>
<evidence type="ECO:0000256" key="3">
    <source>
        <dbReference type="SAM" id="Phobius"/>
    </source>
</evidence>
<evidence type="ECO:0000256" key="4">
    <source>
        <dbReference type="SAM" id="SignalP"/>
    </source>
</evidence>
<protein>
    <submittedName>
        <fullName evidence="6">Uncharacterized protein PFB0145c</fullName>
    </submittedName>
</protein>
<name>A0ABM0JS99_APLCA</name>
<feature type="compositionally biased region" description="Acidic residues" evidence="2">
    <location>
        <begin position="435"/>
        <end position="451"/>
    </location>
</feature>
<keyword evidence="1" id="KW-0175">Coiled coil</keyword>
<evidence type="ECO:0000313" key="6">
    <source>
        <dbReference type="RefSeq" id="XP_005100359.1"/>
    </source>
</evidence>
<evidence type="ECO:0000256" key="2">
    <source>
        <dbReference type="SAM" id="MobiDB-lite"/>
    </source>
</evidence>
<proteinExistence type="predicted"/>
<keyword evidence="4" id="KW-0732">Signal</keyword>
<dbReference type="SUPFAM" id="SSF58113">
    <property type="entry name" value="Apolipoprotein A-I"/>
    <property type="match status" value="1"/>
</dbReference>
<keyword evidence="3" id="KW-0472">Membrane</keyword>
<dbReference type="RefSeq" id="XP_005100359.1">
    <property type="nucleotide sequence ID" value="XM_005100302.3"/>
</dbReference>
<organism evidence="5 6">
    <name type="scientific">Aplysia californica</name>
    <name type="common">California sea hare</name>
    <dbReference type="NCBI Taxonomy" id="6500"/>
    <lineage>
        <taxon>Eukaryota</taxon>
        <taxon>Metazoa</taxon>
        <taxon>Spiralia</taxon>
        <taxon>Lophotrochozoa</taxon>
        <taxon>Mollusca</taxon>
        <taxon>Gastropoda</taxon>
        <taxon>Heterobranchia</taxon>
        <taxon>Euthyneura</taxon>
        <taxon>Tectipleura</taxon>
        <taxon>Aplysiida</taxon>
        <taxon>Aplysioidea</taxon>
        <taxon>Aplysiidae</taxon>
        <taxon>Aplysia</taxon>
    </lineage>
</organism>
<keyword evidence="3" id="KW-0812">Transmembrane</keyword>
<feature type="chain" id="PRO_5046649894" evidence="4">
    <location>
        <begin position="22"/>
        <end position="831"/>
    </location>
</feature>
<evidence type="ECO:0000313" key="5">
    <source>
        <dbReference type="Proteomes" id="UP000694888"/>
    </source>
</evidence>
<dbReference type="Proteomes" id="UP000694888">
    <property type="component" value="Unplaced"/>
</dbReference>
<feature type="compositionally biased region" description="Acidic residues" evidence="2">
    <location>
        <begin position="317"/>
        <end position="326"/>
    </location>
</feature>
<feature type="signal peptide" evidence="4">
    <location>
        <begin position="1"/>
        <end position="21"/>
    </location>
</feature>
<feature type="region of interest" description="Disordered" evidence="2">
    <location>
        <begin position="25"/>
        <end position="58"/>
    </location>
</feature>
<feature type="region of interest" description="Disordered" evidence="2">
    <location>
        <begin position="713"/>
        <end position="750"/>
    </location>
</feature>
<feature type="region of interest" description="Disordered" evidence="2">
    <location>
        <begin position="306"/>
        <end position="341"/>
    </location>
</feature>
<feature type="region of interest" description="Disordered" evidence="2">
    <location>
        <begin position="522"/>
        <end position="581"/>
    </location>
</feature>
<keyword evidence="5" id="KW-1185">Reference proteome</keyword>
<sequence>MRRSSLLLIAVIVCSIGLVEAEKTDGQDVTLPASESPVATASEPLADRTDSPVTSQNDVRDRISSFLDKLRSHLEDLKEKIEERREEIRNKTDSPRDVFEDIVDRLHEAIGYNASKSFQENLDDLRDRIGDNVEEAREEIRKQIDAIRQALEDLKNSRKDSSSKRDEDNNGEEKDDGEGDEADEDDDDTNDDDDDDNDNGFLGPSQNGEGPRERISKFLDKFRTHLKDLREKVEERKNTIKDDLPDSPRNVFEEIIDRLHGAIGFNNSKSFEENLDDLREKIGDDIEEAKETIRKQIDAIRKALDDLRKKESKDEKDDNDENDDNSGIDLLQASQNDGGPRNIISKFIEMLRSSLDSLREETEERRDDDDSDKNIFDRLLEAIGFDSSKSLQENLDDLRDRLGDNVEEARKTIREQIDAIRKALDDWKDNQDKDNNDDEEEEDSSSSEEDDRNLFSTEKLEADFVKAAKALNEFSDSMRDKKDDSGVLDSRSMDQYKDLLKDMLEKKKAMIQGKIRARVAAEERTRNVFEKSKKSDNEEDKKPLESSDNDENDAFAARKAQLKSILKGSGPGNPADGQGDDDELTLAVNVALLKEYGPRIQEVAEKKKEFLKAEDELNDLRSHSSGPFNLSKFKDKLKEMLEKKKDWISSKDGLKLDIVETLKKLARDLRARNSTVNPFEFFDVLDALRSSSMSLPDLLKKYNDKLKEAAEWKRNSGSDSQSGNFLKSALPSGDAAQSDEDNSGKARKSMDDSINMAAALGDGGDSKDFSGTTALIVVGCVAVAATVVVVGVVVGRQRRRHRLYKRIPIKQEQNLKEHSNRYGSGSERPLV</sequence>
<dbReference type="Gene3D" id="1.20.120.20">
    <property type="entry name" value="Apolipoprotein"/>
    <property type="match status" value="2"/>
</dbReference>
<dbReference type="GeneID" id="101858038"/>
<feature type="region of interest" description="Disordered" evidence="2">
    <location>
        <begin position="424"/>
        <end position="456"/>
    </location>
</feature>
<gene>
    <name evidence="6" type="primary">LOC101858038</name>
</gene>
<feature type="compositionally biased region" description="Basic and acidic residues" evidence="2">
    <location>
        <begin position="522"/>
        <end position="545"/>
    </location>
</feature>
<accession>A0ABM0JS99</accession>
<feature type="transmembrane region" description="Helical" evidence="3">
    <location>
        <begin position="774"/>
        <end position="795"/>
    </location>
</feature>
<evidence type="ECO:0000256" key="1">
    <source>
        <dbReference type="SAM" id="Coils"/>
    </source>
</evidence>